<dbReference type="AlphaFoldDB" id="A0A2N3WY29"/>
<gene>
    <name evidence="2" type="ORF">ATK86_0804</name>
</gene>
<dbReference type="PANTHER" id="PTHR30188">
    <property type="entry name" value="ABC TRANSPORTER PERMEASE PROTEIN-RELATED"/>
    <property type="match status" value="1"/>
</dbReference>
<proteinExistence type="predicted"/>
<dbReference type="EMBL" id="PJMW01000001">
    <property type="protein sequence ID" value="PKV98776.1"/>
    <property type="molecule type" value="Genomic_DNA"/>
</dbReference>
<dbReference type="Proteomes" id="UP000233766">
    <property type="component" value="Unassembled WGS sequence"/>
</dbReference>
<reference evidence="2 3" key="1">
    <citation type="submission" date="2017-12" db="EMBL/GenBank/DDBJ databases">
        <title>Sequencing the genomes of 1000 Actinobacteria strains.</title>
        <authorList>
            <person name="Klenk H.-P."/>
        </authorList>
    </citation>
    <scope>NUCLEOTIDE SEQUENCE [LARGE SCALE GENOMIC DNA]</scope>
    <source>
        <strain evidence="2 3">DSM 44489</strain>
    </source>
</reference>
<keyword evidence="1" id="KW-0472">Membrane</keyword>
<sequence>MWSRSYGTVTAMARVDDEVAPVNGGATGASDTEVQDGGQAGAGQIIRRNFSDTVLSSVATLGRALRIGATASYIGTADAFRGRFQVHETLTQAWFLIRVTAIPSILMAIPFGVIVSAQVGNIVSELGADSMIGAAGGLGVIKQGAPMATAMLLGGAGAAAIAADLGARTVREEVDALRVMGIDPVQRLVVPRIAAMMLVAPLLNILIIFIGVGSGFLVAVSALNVTPGSYWQSFGAFTTSIDVWVSLVKSLMFGFLVVVIACQRGLEAKGGPRGVADGVNAAVVMSIAAAVVLNTVITQVVTMFFPVRMA</sequence>
<feature type="transmembrane region" description="Helical" evidence="1">
    <location>
        <begin position="202"/>
        <end position="223"/>
    </location>
</feature>
<dbReference type="Pfam" id="PF02405">
    <property type="entry name" value="MlaE"/>
    <property type="match status" value="1"/>
</dbReference>
<evidence type="ECO:0000256" key="1">
    <source>
        <dbReference type="SAM" id="Phobius"/>
    </source>
</evidence>
<comment type="caution">
    <text evidence="2">The sequence shown here is derived from an EMBL/GenBank/DDBJ whole genome shotgun (WGS) entry which is preliminary data.</text>
</comment>
<evidence type="ECO:0000313" key="3">
    <source>
        <dbReference type="Proteomes" id="UP000233766"/>
    </source>
</evidence>
<accession>A0A2N3WY29</accession>
<dbReference type="GO" id="GO:0005548">
    <property type="term" value="F:phospholipid transporter activity"/>
    <property type="evidence" value="ECO:0007669"/>
    <property type="project" value="TreeGrafter"/>
</dbReference>
<feature type="transmembrane region" description="Helical" evidence="1">
    <location>
        <begin position="283"/>
        <end position="305"/>
    </location>
</feature>
<keyword evidence="1" id="KW-1133">Transmembrane helix</keyword>
<name>A0A2N3WY29_9NOCA</name>
<dbReference type="GO" id="GO:0043190">
    <property type="term" value="C:ATP-binding cassette (ABC) transporter complex"/>
    <property type="evidence" value="ECO:0007669"/>
    <property type="project" value="InterPro"/>
</dbReference>
<organism evidence="2 3">
    <name type="scientific">Nocardia fluminea</name>
    <dbReference type="NCBI Taxonomy" id="134984"/>
    <lineage>
        <taxon>Bacteria</taxon>
        <taxon>Bacillati</taxon>
        <taxon>Actinomycetota</taxon>
        <taxon>Actinomycetes</taxon>
        <taxon>Mycobacteriales</taxon>
        <taxon>Nocardiaceae</taxon>
        <taxon>Nocardia</taxon>
    </lineage>
</organism>
<keyword evidence="3" id="KW-1185">Reference proteome</keyword>
<protein>
    <submittedName>
        <fullName evidence="2">Phospholipid/cholesterol/gamma-HCH transport system permease protein</fullName>
    </submittedName>
</protein>
<keyword evidence="1" id="KW-0812">Transmembrane</keyword>
<feature type="transmembrane region" description="Helical" evidence="1">
    <location>
        <begin position="243"/>
        <end position="262"/>
    </location>
</feature>
<dbReference type="InterPro" id="IPR030802">
    <property type="entry name" value="Permease_MalE"/>
</dbReference>
<evidence type="ECO:0000313" key="2">
    <source>
        <dbReference type="EMBL" id="PKV98776.1"/>
    </source>
</evidence>
<dbReference type="PANTHER" id="PTHR30188:SF4">
    <property type="entry name" value="PROTEIN TRIGALACTOSYLDIACYLGLYCEROL 1, CHLOROPLASTIC"/>
    <property type="match status" value="1"/>
</dbReference>